<sequence length="678" mass="73805">MEQATSGKRKGGRKALWAAVAVIAIAAAGAVGYKITLEKTINAQLERRGGKAASASADFFGRIHLTDVVLPLKDGTDMRIASVEGRPKILFLNGMLDAKGINTEVAQFRISVPSVRIDDANFDIQMLRDTFGNGELSLAERVGRVSAKRMSVPEINIVQMLNGKEQKTSYKDVVLEDVVHGHVARYSSGGATFDIDLSLPDENGTINEERLAGTIGVSEGKDIDGVFIARLYTDKAGPNDTEAKPVYGPFSAKNIVVKGTKTSFSYDEVSSNGFTMRLPAEPFTETLQKLETVKNLDDLPPEERKEFFMRLIGIFDTIGKGDIEMTGMKIKPGEGKEGEGSIDKMMMAFDNKKLDMSMNGFSVGNGTDYMKLEEFSLKGFNWAPSADAVTKFAGLSEEEMENFPFTTMLPEFGTLVIKGVDADLPGDSHANDDVDVEEDQDGTATPPASGLPERIKFSMKSYELALNKPFNGIPTDIRVAYEDMSLPLPANSSEEMYQQLRKLGYDRVTISSNLEANWDEASQSLIIKDLSLSGKDMGKVSMSGLMGGFTKEFFSGDKVMAQVALLGLKAREVKLKIEEQGMIAKGLQFYAEENDMTVDEARSTLTLIASAVLQELAADQPKLQDAITAFSTFLAKPNVFELTVKSKSDRGIGALEMVAASQDPLSLLEKVDIEAKAE</sequence>
<reference evidence="2 3" key="1">
    <citation type="submission" date="2017-07" db="EMBL/GenBank/DDBJ databases">
        <title>Phylogenetic study on the rhizospheric bacterium Ochrobactrum sp. A44.</title>
        <authorList>
            <person name="Krzyzanowska D.M."/>
            <person name="Ossowicki A."/>
            <person name="Rajewska M."/>
            <person name="Maciag T."/>
            <person name="Kaczynski Z."/>
            <person name="Czerwicka M."/>
            <person name="Jafra S."/>
        </authorList>
    </citation>
    <scope>NUCLEOTIDE SEQUENCE [LARGE SCALE GENOMIC DNA]</scope>
    <source>
        <strain evidence="2 3">PR17</strain>
    </source>
</reference>
<dbReference type="Proteomes" id="UP000216345">
    <property type="component" value="Unassembled WGS sequence"/>
</dbReference>
<dbReference type="OrthoDB" id="8282328at2"/>
<dbReference type="AlphaFoldDB" id="A0A256FCT5"/>
<accession>A0A256FCT5</accession>
<proteinExistence type="predicted"/>
<organism evidence="2 3">
    <name type="scientific">Brucella rhizosphaerae</name>
    <dbReference type="NCBI Taxonomy" id="571254"/>
    <lineage>
        <taxon>Bacteria</taxon>
        <taxon>Pseudomonadati</taxon>
        <taxon>Pseudomonadota</taxon>
        <taxon>Alphaproteobacteria</taxon>
        <taxon>Hyphomicrobiales</taxon>
        <taxon>Brucellaceae</taxon>
        <taxon>Brucella/Ochrobactrum group</taxon>
        <taxon>Brucella</taxon>
    </lineage>
</organism>
<evidence type="ECO:0000313" key="2">
    <source>
        <dbReference type="EMBL" id="OYR12682.1"/>
    </source>
</evidence>
<feature type="region of interest" description="Disordered" evidence="1">
    <location>
        <begin position="426"/>
        <end position="450"/>
    </location>
</feature>
<comment type="caution">
    <text evidence="2">The sequence shown here is derived from an EMBL/GenBank/DDBJ whole genome shotgun (WGS) entry which is preliminary data.</text>
</comment>
<dbReference type="EMBL" id="NNRK01000029">
    <property type="protein sequence ID" value="OYR12682.1"/>
    <property type="molecule type" value="Genomic_DNA"/>
</dbReference>
<gene>
    <name evidence="2" type="ORF">CEV32_0856</name>
</gene>
<dbReference type="RefSeq" id="WP_094577582.1">
    <property type="nucleotide sequence ID" value="NZ_JBHEEL010000004.1"/>
</dbReference>
<evidence type="ECO:0000256" key="1">
    <source>
        <dbReference type="SAM" id="MobiDB-lite"/>
    </source>
</evidence>
<evidence type="ECO:0000313" key="3">
    <source>
        <dbReference type="Proteomes" id="UP000216345"/>
    </source>
</evidence>
<keyword evidence="3" id="KW-1185">Reference proteome</keyword>
<name>A0A256FCT5_9HYPH</name>
<protein>
    <submittedName>
        <fullName evidence="2">Uncharacterized protein</fullName>
    </submittedName>
</protein>